<evidence type="ECO:0000313" key="2">
    <source>
        <dbReference type="Proteomes" id="UP000050525"/>
    </source>
</evidence>
<evidence type="ECO:0000313" key="1">
    <source>
        <dbReference type="EMBL" id="KYO32797.1"/>
    </source>
</evidence>
<dbReference type="AlphaFoldDB" id="A0A151N7R4"/>
<reference evidence="1 2" key="1">
    <citation type="journal article" date="2012" name="Genome Biol.">
        <title>Sequencing three crocodilian genomes to illuminate the evolution of archosaurs and amniotes.</title>
        <authorList>
            <person name="St John J.A."/>
            <person name="Braun E.L."/>
            <person name="Isberg S.R."/>
            <person name="Miles L.G."/>
            <person name="Chong A.Y."/>
            <person name="Gongora J."/>
            <person name="Dalzell P."/>
            <person name="Moran C."/>
            <person name="Bed'hom B."/>
            <person name="Abzhanov A."/>
            <person name="Burgess S.C."/>
            <person name="Cooksey A.M."/>
            <person name="Castoe T.A."/>
            <person name="Crawford N.G."/>
            <person name="Densmore L.D."/>
            <person name="Drew J.C."/>
            <person name="Edwards S.V."/>
            <person name="Faircloth B.C."/>
            <person name="Fujita M.K."/>
            <person name="Greenwold M.J."/>
            <person name="Hoffmann F.G."/>
            <person name="Howard J.M."/>
            <person name="Iguchi T."/>
            <person name="Janes D.E."/>
            <person name="Khan S.Y."/>
            <person name="Kohno S."/>
            <person name="de Koning A.J."/>
            <person name="Lance S.L."/>
            <person name="McCarthy F.M."/>
            <person name="McCormack J.E."/>
            <person name="Merchant M.E."/>
            <person name="Peterson D.G."/>
            <person name="Pollock D.D."/>
            <person name="Pourmand N."/>
            <person name="Raney B.J."/>
            <person name="Roessler K.A."/>
            <person name="Sanford J.R."/>
            <person name="Sawyer R.H."/>
            <person name="Schmidt C.J."/>
            <person name="Triplett E.W."/>
            <person name="Tuberville T.D."/>
            <person name="Venegas-Anaya M."/>
            <person name="Howard J.T."/>
            <person name="Jarvis E.D."/>
            <person name="Guillette L.J.Jr."/>
            <person name="Glenn T.C."/>
            <person name="Green R.E."/>
            <person name="Ray D.A."/>
        </authorList>
    </citation>
    <scope>NUCLEOTIDE SEQUENCE [LARGE SCALE GENOMIC DNA]</scope>
    <source>
        <strain evidence="1">KSC_2009_1</strain>
    </source>
</reference>
<keyword evidence="2" id="KW-1185">Reference proteome</keyword>
<protein>
    <submittedName>
        <fullName evidence="1">Uncharacterized protein</fullName>
    </submittedName>
</protein>
<accession>A0A151N7R4</accession>
<proteinExistence type="predicted"/>
<organism evidence="1 2">
    <name type="scientific">Alligator mississippiensis</name>
    <name type="common">American alligator</name>
    <dbReference type="NCBI Taxonomy" id="8496"/>
    <lineage>
        <taxon>Eukaryota</taxon>
        <taxon>Metazoa</taxon>
        <taxon>Chordata</taxon>
        <taxon>Craniata</taxon>
        <taxon>Vertebrata</taxon>
        <taxon>Euteleostomi</taxon>
        <taxon>Archelosauria</taxon>
        <taxon>Archosauria</taxon>
        <taxon>Crocodylia</taxon>
        <taxon>Alligatoridae</taxon>
        <taxon>Alligatorinae</taxon>
        <taxon>Alligator</taxon>
    </lineage>
</organism>
<dbReference type="Proteomes" id="UP000050525">
    <property type="component" value="Unassembled WGS sequence"/>
</dbReference>
<name>A0A151N7R4_ALLMI</name>
<gene>
    <name evidence="1" type="ORF">Y1Q_0009383</name>
</gene>
<comment type="caution">
    <text evidence="1">The sequence shown here is derived from an EMBL/GenBank/DDBJ whole genome shotgun (WGS) entry which is preliminary data.</text>
</comment>
<dbReference type="EMBL" id="AKHW03003879">
    <property type="protein sequence ID" value="KYO32797.1"/>
    <property type="molecule type" value="Genomic_DNA"/>
</dbReference>
<sequence>MSRDNRELLALLPKIAGQGEDLEKDWPESAPGISSLPSLLDFLHSPSNLPWKDAACDGNRGWTANGDPTKIWARGC</sequence>